<keyword evidence="3" id="KW-1003">Cell membrane</keyword>
<evidence type="ECO:0000256" key="1">
    <source>
        <dbReference type="ARBA" id="ARBA00004167"/>
    </source>
</evidence>
<reference evidence="16" key="1">
    <citation type="journal article" date="2019" name="Int. J. Syst. Evol. Microbiol.">
        <title>The Global Catalogue of Microorganisms (GCM) 10K type strain sequencing project: providing services to taxonomists for standard genome sequencing and annotation.</title>
        <authorList>
            <consortium name="The Broad Institute Genomics Platform"/>
            <consortium name="The Broad Institute Genome Sequencing Center for Infectious Disease"/>
            <person name="Wu L."/>
            <person name="Ma J."/>
        </authorList>
    </citation>
    <scope>NUCLEOTIDE SEQUENCE [LARGE SCALE GENOMIC DNA]</scope>
    <source>
        <strain evidence="16">CGMCC 1.15475</strain>
    </source>
</reference>
<feature type="domain" description="Anti-sigma K factor RskA C-terminal" evidence="13">
    <location>
        <begin position="109"/>
        <end position="237"/>
    </location>
</feature>
<evidence type="ECO:0000256" key="10">
    <source>
        <dbReference type="ARBA" id="ARBA00030803"/>
    </source>
</evidence>
<dbReference type="Pfam" id="PF10099">
    <property type="entry name" value="RskA_C"/>
    <property type="match status" value="1"/>
</dbReference>
<dbReference type="InterPro" id="IPR027383">
    <property type="entry name" value="Znf_put"/>
</dbReference>
<keyword evidence="16" id="KW-1185">Reference proteome</keyword>
<evidence type="ECO:0000256" key="4">
    <source>
        <dbReference type="ARBA" id="ARBA00022692"/>
    </source>
</evidence>
<dbReference type="PANTHER" id="PTHR37461">
    <property type="entry name" value="ANTI-SIGMA-K FACTOR RSKA"/>
    <property type="match status" value="1"/>
</dbReference>
<dbReference type="Proteomes" id="UP001597273">
    <property type="component" value="Unassembled WGS sequence"/>
</dbReference>
<dbReference type="InterPro" id="IPR018764">
    <property type="entry name" value="RskA_C"/>
</dbReference>
<evidence type="ECO:0000313" key="15">
    <source>
        <dbReference type="EMBL" id="MFD1861540.1"/>
    </source>
</evidence>
<evidence type="ECO:0000256" key="9">
    <source>
        <dbReference type="ARBA" id="ARBA00029829"/>
    </source>
</evidence>
<keyword evidence="6 12" id="KW-0472">Membrane</keyword>
<protein>
    <recommendedName>
        <fullName evidence="8">Anti-sigma-W factor RsiW</fullName>
    </recommendedName>
    <alternativeName>
        <fullName evidence="10">Regulator of SigK</fullName>
    </alternativeName>
    <alternativeName>
        <fullName evidence="9">Sigma-K anti-sigma factor RskA</fullName>
    </alternativeName>
</protein>
<evidence type="ECO:0000256" key="11">
    <source>
        <dbReference type="SAM" id="MobiDB-lite"/>
    </source>
</evidence>
<comment type="similarity">
    <text evidence="7">Belongs to the zinc-associated anti-sigma factor (ZAS) superfamily. Anti-sigma-W factor family.</text>
</comment>
<evidence type="ECO:0000313" key="16">
    <source>
        <dbReference type="Proteomes" id="UP001597273"/>
    </source>
</evidence>
<keyword evidence="4 12" id="KW-0812">Transmembrane</keyword>
<sequence>MTRMDCEHVVDYLNGSLTADEAREFEEHLAGCEDCREILAAAGELPYLAEAAEPPAGMKERILGNVFAEEEAKDGRYGLKAVPVHEEDFELEAQARAPRERIWWRPILAAVLLFSLLGNAYAFLQLAEQEEPAAETAFQSVDLQPSEQFPGAGKAAIIRDEASLELVVQAEGLEALEGNEVYQVWLLKDGQPIPAGAFTPGEAGGGSTYFTLEEDIEGWDTIAVTKEPESGNELPEGDIVLSSSL</sequence>
<evidence type="ECO:0000256" key="5">
    <source>
        <dbReference type="ARBA" id="ARBA00022989"/>
    </source>
</evidence>
<feature type="transmembrane region" description="Helical" evidence="12">
    <location>
        <begin position="102"/>
        <end position="124"/>
    </location>
</feature>
<feature type="domain" description="Putative zinc-finger" evidence="14">
    <location>
        <begin position="7"/>
        <end position="36"/>
    </location>
</feature>
<evidence type="ECO:0000259" key="13">
    <source>
        <dbReference type="Pfam" id="PF10099"/>
    </source>
</evidence>
<dbReference type="RefSeq" id="WP_204891445.1">
    <property type="nucleotide sequence ID" value="NZ_JBHUFW010000002.1"/>
</dbReference>
<dbReference type="InterPro" id="IPR051474">
    <property type="entry name" value="Anti-sigma-K/W_factor"/>
</dbReference>
<dbReference type="PANTHER" id="PTHR37461:SF1">
    <property type="entry name" value="ANTI-SIGMA-K FACTOR RSKA"/>
    <property type="match status" value="1"/>
</dbReference>
<dbReference type="EMBL" id="JBHUFW010000002">
    <property type="protein sequence ID" value="MFD1861540.1"/>
    <property type="molecule type" value="Genomic_DNA"/>
</dbReference>
<proteinExistence type="inferred from homology"/>
<dbReference type="InterPro" id="IPR041916">
    <property type="entry name" value="Anti_sigma_zinc_sf"/>
</dbReference>
<evidence type="ECO:0000256" key="12">
    <source>
        <dbReference type="SAM" id="Phobius"/>
    </source>
</evidence>
<accession>A0ABW4QD85</accession>
<name>A0ABW4QD85_9BACL</name>
<evidence type="ECO:0000256" key="8">
    <source>
        <dbReference type="ARBA" id="ARBA00024438"/>
    </source>
</evidence>
<comment type="subcellular location">
    <subcellularLocation>
        <location evidence="2">Cell membrane</location>
    </subcellularLocation>
    <subcellularLocation>
        <location evidence="1">Membrane</location>
        <topology evidence="1">Single-pass membrane protein</topology>
    </subcellularLocation>
</comment>
<dbReference type="Gene3D" id="1.10.10.1320">
    <property type="entry name" value="Anti-sigma factor, zinc-finger domain"/>
    <property type="match status" value="1"/>
</dbReference>
<gene>
    <name evidence="15" type="ORF">ACFSDB_01310</name>
</gene>
<evidence type="ECO:0000256" key="6">
    <source>
        <dbReference type="ARBA" id="ARBA00023136"/>
    </source>
</evidence>
<evidence type="ECO:0000259" key="14">
    <source>
        <dbReference type="Pfam" id="PF13490"/>
    </source>
</evidence>
<comment type="caution">
    <text evidence="15">The sequence shown here is derived from an EMBL/GenBank/DDBJ whole genome shotgun (WGS) entry which is preliminary data.</text>
</comment>
<evidence type="ECO:0000256" key="3">
    <source>
        <dbReference type="ARBA" id="ARBA00022475"/>
    </source>
</evidence>
<feature type="region of interest" description="Disordered" evidence="11">
    <location>
        <begin position="226"/>
        <end position="245"/>
    </location>
</feature>
<evidence type="ECO:0000256" key="7">
    <source>
        <dbReference type="ARBA" id="ARBA00024353"/>
    </source>
</evidence>
<keyword evidence="5 12" id="KW-1133">Transmembrane helix</keyword>
<evidence type="ECO:0000256" key="2">
    <source>
        <dbReference type="ARBA" id="ARBA00004236"/>
    </source>
</evidence>
<dbReference type="Pfam" id="PF13490">
    <property type="entry name" value="zf-HC2"/>
    <property type="match status" value="1"/>
</dbReference>
<organism evidence="15 16">
    <name type="scientific">Planococcus chinensis</name>
    <dbReference type="NCBI Taxonomy" id="272917"/>
    <lineage>
        <taxon>Bacteria</taxon>
        <taxon>Bacillati</taxon>
        <taxon>Bacillota</taxon>
        <taxon>Bacilli</taxon>
        <taxon>Bacillales</taxon>
        <taxon>Caryophanaceae</taxon>
        <taxon>Planococcus</taxon>
    </lineage>
</organism>